<keyword evidence="2" id="KW-1185">Reference proteome</keyword>
<evidence type="ECO:0000313" key="2">
    <source>
        <dbReference type="Proteomes" id="UP000193944"/>
    </source>
</evidence>
<accession>A0A1Y1VQH7</accession>
<comment type="caution">
    <text evidence="1">The sequence shown here is derived from an EMBL/GenBank/DDBJ whole genome shotgun (WGS) entry which is preliminary data.</text>
</comment>
<dbReference type="AlphaFoldDB" id="A0A1Y1VQH7"/>
<reference evidence="1 2" key="2">
    <citation type="submission" date="2016-08" db="EMBL/GenBank/DDBJ databases">
        <title>Pervasive Adenine N6-methylation of Active Genes in Fungi.</title>
        <authorList>
            <consortium name="DOE Joint Genome Institute"/>
            <person name="Mondo S.J."/>
            <person name="Dannebaum R.O."/>
            <person name="Kuo R.C."/>
            <person name="Labutti K."/>
            <person name="Haridas S."/>
            <person name="Kuo A."/>
            <person name="Salamov A."/>
            <person name="Ahrendt S.R."/>
            <person name="Lipzen A."/>
            <person name="Sullivan W."/>
            <person name="Andreopoulos W.B."/>
            <person name="Clum A."/>
            <person name="Lindquist E."/>
            <person name="Daum C."/>
            <person name="Ramamoorthy G.K."/>
            <person name="Gryganskyi A."/>
            <person name="Culley D."/>
            <person name="Magnuson J.K."/>
            <person name="James T.Y."/>
            <person name="O'Malley M.A."/>
            <person name="Stajich J.E."/>
            <person name="Spatafora J.W."/>
            <person name="Visel A."/>
            <person name="Grigoriev I.V."/>
        </authorList>
    </citation>
    <scope>NUCLEOTIDE SEQUENCE [LARGE SCALE GENOMIC DNA]</scope>
    <source>
        <strain evidence="1 2">S4</strain>
    </source>
</reference>
<dbReference type="Proteomes" id="UP000193944">
    <property type="component" value="Unassembled WGS sequence"/>
</dbReference>
<reference evidence="1 2" key="1">
    <citation type="submission" date="2016-08" db="EMBL/GenBank/DDBJ databases">
        <title>A Parts List for Fungal Cellulosomes Revealed by Comparative Genomics.</title>
        <authorList>
            <consortium name="DOE Joint Genome Institute"/>
            <person name="Haitjema C.H."/>
            <person name="Gilmore S.P."/>
            <person name="Henske J.K."/>
            <person name="Solomon K.V."/>
            <person name="De Groot R."/>
            <person name="Kuo A."/>
            <person name="Mondo S.J."/>
            <person name="Salamov A.A."/>
            <person name="Labutti K."/>
            <person name="Zhao Z."/>
            <person name="Chiniquy J."/>
            <person name="Barry K."/>
            <person name="Brewer H.M."/>
            <person name="Purvine S.O."/>
            <person name="Wright A.T."/>
            <person name="Boxma B."/>
            <person name="Van Alen T."/>
            <person name="Hackstein J.H."/>
            <person name="Baker S.E."/>
            <person name="Grigoriev I.V."/>
            <person name="O'Malley M.A."/>
        </authorList>
    </citation>
    <scope>NUCLEOTIDE SEQUENCE [LARGE SCALE GENOMIC DNA]</scope>
    <source>
        <strain evidence="1 2">S4</strain>
    </source>
</reference>
<gene>
    <name evidence="1" type="ORF">BCR32DRAFT_287785</name>
</gene>
<evidence type="ECO:0000313" key="1">
    <source>
        <dbReference type="EMBL" id="ORX63403.1"/>
    </source>
</evidence>
<sequence>MRIYYDSENDKIINKVNNEKIIWELYEIYLRRRCLNEKKIYYETIYSLKLTDKDSLILNDKITIYKDKDINNLYLPYRLDIINDNLYIRNSINKYLWSTSEKYPSGNSMIRNTIENCEKLYENEIFNNN</sequence>
<organism evidence="1 2">
    <name type="scientific">Anaeromyces robustus</name>
    <dbReference type="NCBI Taxonomy" id="1754192"/>
    <lineage>
        <taxon>Eukaryota</taxon>
        <taxon>Fungi</taxon>
        <taxon>Fungi incertae sedis</taxon>
        <taxon>Chytridiomycota</taxon>
        <taxon>Chytridiomycota incertae sedis</taxon>
        <taxon>Neocallimastigomycetes</taxon>
        <taxon>Neocallimastigales</taxon>
        <taxon>Neocallimastigaceae</taxon>
        <taxon>Anaeromyces</taxon>
    </lineage>
</organism>
<proteinExistence type="predicted"/>
<name>A0A1Y1VQH7_9FUNG</name>
<protein>
    <submittedName>
        <fullName evidence="1">Uncharacterized protein</fullName>
    </submittedName>
</protein>
<dbReference type="EMBL" id="MCFG01000639">
    <property type="protein sequence ID" value="ORX63403.1"/>
    <property type="molecule type" value="Genomic_DNA"/>
</dbReference>